<feature type="compositionally biased region" description="Low complexity" evidence="1">
    <location>
        <begin position="123"/>
        <end position="132"/>
    </location>
</feature>
<evidence type="ECO:0000313" key="7">
    <source>
        <dbReference type="Proteomes" id="UP000509322"/>
    </source>
</evidence>
<dbReference type="KEGG" id="ppan:ESD82_02355"/>
<protein>
    <recommendedName>
        <fullName evidence="8">DUF2946 domain-containing protein</fullName>
    </recommendedName>
</protein>
<evidence type="ECO:0000256" key="1">
    <source>
        <dbReference type="SAM" id="MobiDB-lite"/>
    </source>
</evidence>
<dbReference type="Pfam" id="PF11162">
    <property type="entry name" value="DUF2946"/>
    <property type="match status" value="1"/>
</dbReference>
<dbReference type="RefSeq" id="WP_024842507.1">
    <property type="nucleotide sequence ID" value="NZ_CP038206.1"/>
</dbReference>
<proteinExistence type="predicted"/>
<evidence type="ECO:0000313" key="6">
    <source>
        <dbReference type="Proteomes" id="UP000326453"/>
    </source>
</evidence>
<dbReference type="GeneID" id="51369381"/>
<dbReference type="OrthoDB" id="7778781at2"/>
<evidence type="ECO:0000313" key="4">
    <source>
        <dbReference type="EMBL" id="RKS44763.1"/>
    </source>
</evidence>
<name>A0A1I5D6C4_PARPN</name>
<organism evidence="3 7">
    <name type="scientific">Paracoccus pantotrophus</name>
    <name type="common">Thiosphaera pantotropha</name>
    <dbReference type="NCBI Taxonomy" id="82367"/>
    <lineage>
        <taxon>Bacteria</taxon>
        <taxon>Pseudomonadati</taxon>
        <taxon>Pseudomonadota</taxon>
        <taxon>Alphaproteobacteria</taxon>
        <taxon>Rhodobacterales</taxon>
        <taxon>Paracoccaceae</taxon>
        <taxon>Paracoccus</taxon>
    </lineage>
</organism>
<reference evidence="3 7" key="3">
    <citation type="submission" date="2020-07" db="EMBL/GenBank/DDBJ databases">
        <title>The complete genome of Paracoccus pantotrophus ACCC 10489.</title>
        <authorList>
            <person name="Si Y."/>
        </authorList>
    </citation>
    <scope>NUCLEOTIDE SEQUENCE [LARGE SCALE GENOMIC DNA]</scope>
    <source>
        <strain evidence="3 7">ACCC10489</strain>
    </source>
</reference>
<gene>
    <name evidence="4" type="ORF">BDE18_3616</name>
    <name evidence="2" type="ORF">ESD82_02355</name>
    <name evidence="3" type="ORF">HYQ43_03150</name>
</gene>
<evidence type="ECO:0000313" key="3">
    <source>
        <dbReference type="EMBL" id="QLH13301.1"/>
    </source>
</evidence>
<dbReference type="InterPro" id="IPR021333">
    <property type="entry name" value="DUF2946"/>
</dbReference>
<keyword evidence="5" id="KW-1185">Reference proteome</keyword>
<evidence type="ECO:0000313" key="2">
    <source>
        <dbReference type="EMBL" id="QFG35059.1"/>
    </source>
</evidence>
<dbReference type="Proteomes" id="UP000326453">
    <property type="component" value="Chromosome 2"/>
</dbReference>
<evidence type="ECO:0008006" key="8">
    <source>
        <dbReference type="Google" id="ProtNLM"/>
    </source>
</evidence>
<dbReference type="EMBL" id="CP044423">
    <property type="protein sequence ID" value="QFG35059.1"/>
    <property type="molecule type" value="Genomic_DNA"/>
</dbReference>
<accession>A0A1I5D6C4</accession>
<sequence>MQGRSGHRTTGLGRGGPLWRLGRWLAVLPFLLFSLIQPGTMIARDAQGAVAIVLCSGEGPVQMAVAADGSLVPADEIPHGDPHACAWAPHGQPLLQGAVADAPQPLAAAARLALWPAPPAPPHASALPEPSARGPPRLI</sequence>
<reference evidence="2 6" key="2">
    <citation type="submission" date="2019-01" db="EMBL/GenBank/DDBJ databases">
        <title>Complete Genome Sequence and Annotation of the Paracoccus pantotrophus type strain DSM 2944.</title>
        <authorList>
            <person name="Bockwoldt J.A."/>
            <person name="Zimmermann M."/>
            <person name="Tiso T."/>
            <person name="Blank L.M."/>
        </authorList>
    </citation>
    <scope>NUCLEOTIDE SEQUENCE [LARGE SCALE GENOMIC DNA]</scope>
    <source>
        <strain evidence="2 6">DSM 2944</strain>
    </source>
</reference>
<dbReference type="Proteomes" id="UP000273626">
    <property type="component" value="Unassembled WGS sequence"/>
</dbReference>
<dbReference type="EMBL" id="RBLI01000002">
    <property type="protein sequence ID" value="RKS44763.1"/>
    <property type="molecule type" value="Genomic_DNA"/>
</dbReference>
<dbReference type="EMBL" id="CP058689">
    <property type="protein sequence ID" value="QLH13301.1"/>
    <property type="molecule type" value="Genomic_DNA"/>
</dbReference>
<feature type="region of interest" description="Disordered" evidence="1">
    <location>
        <begin position="119"/>
        <end position="139"/>
    </location>
</feature>
<dbReference type="AlphaFoldDB" id="A0A1I5D6C4"/>
<reference evidence="4 5" key="1">
    <citation type="submission" date="2018-10" db="EMBL/GenBank/DDBJ databases">
        <title>Genomic Encyclopedia of Archaeal and Bacterial Type Strains, Phase II (KMG-II): from individual species to whole genera.</title>
        <authorList>
            <person name="Goeker M."/>
        </authorList>
    </citation>
    <scope>NUCLEOTIDE SEQUENCE [LARGE SCALE GENOMIC DNA]</scope>
    <source>
        <strain evidence="5">ATCC 35512 / DSM 2944 / CIP 106514 / LMD 82.5 / NBRC 102493 / NCCB 82005 / GB17</strain>
        <strain evidence="4">DSM 2944</strain>
    </source>
</reference>
<dbReference type="Proteomes" id="UP000509322">
    <property type="component" value="Chromosome 1"/>
</dbReference>
<evidence type="ECO:0000313" key="5">
    <source>
        <dbReference type="Proteomes" id="UP000273626"/>
    </source>
</evidence>